<reference evidence="6" key="1">
    <citation type="submission" date="2022-07" db="EMBL/GenBank/DDBJ databases">
        <authorList>
            <person name="Criscuolo A."/>
        </authorList>
    </citation>
    <scope>NUCLEOTIDE SEQUENCE</scope>
    <source>
        <strain evidence="6">CIP103197</strain>
    </source>
</reference>
<gene>
    <name evidence="6" type="primary">mntP_1</name>
    <name evidence="6" type="ORF">PSEHALCIP103_00557</name>
</gene>
<proteinExistence type="predicted"/>
<feature type="transmembrane region" description="Helical" evidence="5">
    <location>
        <begin position="66"/>
        <end position="85"/>
    </location>
</feature>
<dbReference type="AlphaFoldDB" id="A0A9W4VMQ4"/>
<evidence type="ECO:0000256" key="2">
    <source>
        <dbReference type="ARBA" id="ARBA00022692"/>
    </source>
</evidence>
<keyword evidence="3 5" id="KW-1133">Transmembrane helix</keyword>
<comment type="caution">
    <text evidence="6">The sequence shown here is derived from an EMBL/GenBank/DDBJ whole genome shotgun (WGS) entry which is preliminary data.</text>
</comment>
<accession>A0A9W4VMQ4</accession>
<name>A0A9W4VMQ4_PSEHA</name>
<evidence type="ECO:0000313" key="7">
    <source>
        <dbReference type="Proteomes" id="UP001152447"/>
    </source>
</evidence>
<organism evidence="6 7">
    <name type="scientific">Pseudoalteromonas haloplanktis</name>
    <name type="common">Alteromonas haloplanktis</name>
    <dbReference type="NCBI Taxonomy" id="228"/>
    <lineage>
        <taxon>Bacteria</taxon>
        <taxon>Pseudomonadati</taxon>
        <taxon>Pseudomonadota</taxon>
        <taxon>Gammaproteobacteria</taxon>
        <taxon>Alteromonadales</taxon>
        <taxon>Pseudoalteromonadaceae</taxon>
        <taxon>Pseudoalteromonas</taxon>
    </lineage>
</organism>
<dbReference type="PANTHER" id="PTHR35529:SF1">
    <property type="entry name" value="MANGANESE EFFLUX PUMP MNTP-RELATED"/>
    <property type="match status" value="1"/>
</dbReference>
<evidence type="ECO:0000256" key="1">
    <source>
        <dbReference type="ARBA" id="ARBA00022475"/>
    </source>
</evidence>
<dbReference type="EMBL" id="CAMAPB010000005">
    <property type="protein sequence ID" value="CAH9052136.1"/>
    <property type="molecule type" value="Genomic_DNA"/>
</dbReference>
<keyword evidence="1" id="KW-1003">Cell membrane</keyword>
<sequence>MFEVFVLAIALSMDAFAVSIGLGSKKVVNAEKLFIKAAAYFGFFQGFMPLLGYYSGKGLSSWIEDYAPWIAFILLVFIGGAYSGAS</sequence>
<evidence type="ECO:0000313" key="6">
    <source>
        <dbReference type="EMBL" id="CAH9052136.1"/>
    </source>
</evidence>
<dbReference type="RefSeq" id="WP_262976098.1">
    <property type="nucleotide sequence ID" value="NZ_CAMAPB010000005.1"/>
</dbReference>
<keyword evidence="2 5" id="KW-0812">Transmembrane</keyword>
<feature type="transmembrane region" description="Helical" evidence="5">
    <location>
        <begin position="33"/>
        <end position="54"/>
    </location>
</feature>
<keyword evidence="4 5" id="KW-0472">Membrane</keyword>
<evidence type="ECO:0000256" key="3">
    <source>
        <dbReference type="ARBA" id="ARBA00022989"/>
    </source>
</evidence>
<keyword evidence="7" id="KW-1185">Reference proteome</keyword>
<dbReference type="Proteomes" id="UP001152447">
    <property type="component" value="Unassembled WGS sequence"/>
</dbReference>
<protein>
    <submittedName>
        <fullName evidence="6">Manganese efflux pump MntP</fullName>
    </submittedName>
</protein>
<dbReference type="PANTHER" id="PTHR35529">
    <property type="entry name" value="MANGANESE EFFLUX PUMP MNTP-RELATED"/>
    <property type="match status" value="1"/>
</dbReference>
<dbReference type="InterPro" id="IPR003810">
    <property type="entry name" value="Mntp/YtaF"/>
</dbReference>
<evidence type="ECO:0000256" key="5">
    <source>
        <dbReference type="SAM" id="Phobius"/>
    </source>
</evidence>
<dbReference type="Pfam" id="PF02659">
    <property type="entry name" value="Mntp"/>
    <property type="match status" value="1"/>
</dbReference>
<evidence type="ECO:0000256" key="4">
    <source>
        <dbReference type="ARBA" id="ARBA00023136"/>
    </source>
</evidence>